<name>A0A1S1UAH6_9BURK</name>
<comment type="caution">
    <text evidence="1">The sequence shown here is derived from an EMBL/GenBank/DDBJ whole genome shotgun (WGS) entry which is preliminary data.</text>
</comment>
<protein>
    <submittedName>
        <fullName evidence="1">Uncharacterized protein</fullName>
    </submittedName>
</protein>
<dbReference type="AlphaFoldDB" id="A0A1S1UAH6"/>
<accession>A0A1S1UAH6</accession>
<evidence type="ECO:0000313" key="1">
    <source>
        <dbReference type="EMBL" id="OHV97059.1"/>
    </source>
</evidence>
<dbReference type="Proteomes" id="UP000179840">
    <property type="component" value="Unassembled WGS sequence"/>
</dbReference>
<reference evidence="1 2" key="1">
    <citation type="submission" date="2015-06" db="EMBL/GenBank/DDBJ databases">
        <title>Draft genome sequencing of a biphenyl-degrading bacterium, Janthinobacterium lividum MEG1.</title>
        <authorList>
            <person name="Shimodaira J."/>
            <person name="Hatta T."/>
        </authorList>
    </citation>
    <scope>NUCLEOTIDE SEQUENCE [LARGE SCALE GENOMIC DNA]</scope>
    <source>
        <strain evidence="1 2">MEG1</strain>
    </source>
</reference>
<evidence type="ECO:0000313" key="2">
    <source>
        <dbReference type="Proteomes" id="UP000179840"/>
    </source>
</evidence>
<proteinExistence type="predicted"/>
<organism evidence="1 2">
    <name type="scientific">Janthinobacterium lividum</name>
    <dbReference type="NCBI Taxonomy" id="29581"/>
    <lineage>
        <taxon>Bacteria</taxon>
        <taxon>Pseudomonadati</taxon>
        <taxon>Pseudomonadota</taxon>
        <taxon>Betaproteobacteria</taxon>
        <taxon>Burkholderiales</taxon>
        <taxon>Oxalobacteraceae</taxon>
        <taxon>Janthinobacterium</taxon>
    </lineage>
</organism>
<dbReference type="EMBL" id="LFKP01000005">
    <property type="protein sequence ID" value="OHV97059.1"/>
    <property type="molecule type" value="Genomic_DNA"/>
</dbReference>
<gene>
    <name evidence="1" type="ORF">AKG95_07085</name>
</gene>
<sequence length="106" mass="11181">MQTREVLYDSRAESTMFWIAEEAIAGASVGTGAGRTFSYPAYGGKKIVANLASPYQIGDVDGWAVLSCRVSYPSGVPTVQVFVDNATAGLPVCDGYLVVYFTGAAQ</sequence>